<dbReference type="EMBL" id="PYBW01000119">
    <property type="protein sequence ID" value="PYC70621.1"/>
    <property type="molecule type" value="Genomic_DNA"/>
</dbReference>
<sequence length="73" mass="7048">MPAALIRGAVSPAEGATGTVTVACPAWNLFAAGGVHTCPAGKDGLLAAKAGRLVPETDGVFGSGVPGVQILCC</sequence>
<dbReference type="AlphaFoldDB" id="A0A2V4NJW2"/>
<dbReference type="Proteomes" id="UP000248039">
    <property type="component" value="Unassembled WGS sequence"/>
</dbReference>
<accession>A0A2V4NJW2</accession>
<organism evidence="1 2">
    <name type="scientific">Streptomyces tateyamensis</name>
    <dbReference type="NCBI Taxonomy" id="565073"/>
    <lineage>
        <taxon>Bacteria</taxon>
        <taxon>Bacillati</taxon>
        <taxon>Actinomycetota</taxon>
        <taxon>Actinomycetes</taxon>
        <taxon>Kitasatosporales</taxon>
        <taxon>Streptomycetaceae</taxon>
        <taxon>Streptomyces</taxon>
    </lineage>
</organism>
<comment type="caution">
    <text evidence="1">The sequence shown here is derived from an EMBL/GenBank/DDBJ whole genome shotgun (WGS) entry which is preliminary data.</text>
</comment>
<name>A0A2V4NJW2_9ACTN</name>
<protein>
    <submittedName>
        <fullName evidence="1">Uncharacterized protein</fullName>
    </submittedName>
</protein>
<proteinExistence type="predicted"/>
<keyword evidence="2" id="KW-1185">Reference proteome</keyword>
<gene>
    <name evidence="1" type="ORF">C7C46_27340</name>
</gene>
<evidence type="ECO:0000313" key="2">
    <source>
        <dbReference type="Proteomes" id="UP000248039"/>
    </source>
</evidence>
<reference evidence="1 2" key="1">
    <citation type="submission" date="2018-03" db="EMBL/GenBank/DDBJ databases">
        <title>Bioinformatic expansion and discovery of thiopeptide antibiotics.</title>
        <authorList>
            <person name="Schwalen C.J."/>
            <person name="Hudson G.A."/>
            <person name="Mitchell D.A."/>
        </authorList>
    </citation>
    <scope>NUCLEOTIDE SEQUENCE [LARGE SCALE GENOMIC DNA]</scope>
    <source>
        <strain evidence="1 2">ATCC 21389</strain>
    </source>
</reference>
<evidence type="ECO:0000313" key="1">
    <source>
        <dbReference type="EMBL" id="PYC70621.1"/>
    </source>
</evidence>